<evidence type="ECO:0000256" key="2">
    <source>
        <dbReference type="ARBA" id="ARBA00022679"/>
    </source>
</evidence>
<protein>
    <submittedName>
        <fullName evidence="3">Amidinotransferase</fullName>
    </submittedName>
</protein>
<evidence type="ECO:0000256" key="1">
    <source>
        <dbReference type="ARBA" id="ARBA00006943"/>
    </source>
</evidence>
<keyword evidence="2" id="KW-0808">Transferase</keyword>
<name>A0AAE4B7G5_BACPU</name>
<dbReference type="Gene3D" id="3.75.10.10">
    <property type="entry name" value="L-arginine/glycine Amidinotransferase, Chain A"/>
    <property type="match status" value="1"/>
</dbReference>
<proteinExistence type="inferred from homology"/>
<dbReference type="InterPro" id="IPR033195">
    <property type="entry name" value="AmidinoTrfase"/>
</dbReference>
<comment type="similarity">
    <text evidence="1">Belongs to the amidinotransferase family.</text>
</comment>
<dbReference type="PANTHER" id="PTHR10488">
    <property type="entry name" value="GLYCINE AMIDINOTRANSFERASE, MITOCHONDRIAL"/>
    <property type="match status" value="1"/>
</dbReference>
<dbReference type="Pfam" id="PF02274">
    <property type="entry name" value="ADI"/>
    <property type="match status" value="1"/>
</dbReference>
<evidence type="ECO:0000313" key="4">
    <source>
        <dbReference type="Proteomes" id="UP001182042"/>
    </source>
</evidence>
<sequence>MYVESEFAPLKRVVLSQSEVYFPEGDSGSNMMEDMKDIQIKMEKEREEFKKVLQKYDVDTQMPRLLTENEKKLGLAENGITGGAGATNFFVRDPFFTIGNHIIEGSFFSSYRRLEVFPARHILLKEVRANKNPYVAVPQPDVSKGINSKNGPFLEGGDILVYGKTIFVGNSGQASNKEGIDWLRNYLTPDGYKVVEVKLEKNTLHLDCAISFVRDGLMIVNEDSLPNGVPDELRDWDKIKVSYKEAQNLAINGLPINEKVYVTDIAYQNTIGKELEKRNIKVEYVDFKITRSYGGAFRCTTQPLLRK</sequence>
<dbReference type="AlphaFoldDB" id="A0AAE4B7G5"/>
<evidence type="ECO:0000313" key="3">
    <source>
        <dbReference type="EMBL" id="MDR4249668.1"/>
    </source>
</evidence>
<dbReference type="SUPFAM" id="SSF55909">
    <property type="entry name" value="Pentein"/>
    <property type="match status" value="1"/>
</dbReference>
<dbReference type="EMBL" id="VKQA01000001">
    <property type="protein sequence ID" value="MDR4249668.1"/>
    <property type="molecule type" value="Genomic_DNA"/>
</dbReference>
<gene>
    <name evidence="3" type="ORF">FO508_04815</name>
</gene>
<accession>A0AAE4B7G5</accession>
<dbReference type="GO" id="GO:0015067">
    <property type="term" value="F:amidinotransferase activity"/>
    <property type="evidence" value="ECO:0007669"/>
    <property type="project" value="InterPro"/>
</dbReference>
<comment type="caution">
    <text evidence="3">The sequence shown here is derived from an EMBL/GenBank/DDBJ whole genome shotgun (WGS) entry which is preliminary data.</text>
</comment>
<organism evidence="3 4">
    <name type="scientific">Bacillus pumilus</name>
    <name type="common">Bacillus mesentericus</name>
    <dbReference type="NCBI Taxonomy" id="1408"/>
    <lineage>
        <taxon>Bacteria</taxon>
        <taxon>Bacillati</taxon>
        <taxon>Bacillota</taxon>
        <taxon>Bacilli</taxon>
        <taxon>Bacillales</taxon>
        <taxon>Bacillaceae</taxon>
        <taxon>Bacillus</taxon>
    </lineage>
</organism>
<dbReference type="PANTHER" id="PTHR10488:SF1">
    <property type="entry name" value="GLYCINE AMIDINOTRANSFERASE, MITOCHONDRIAL"/>
    <property type="match status" value="1"/>
</dbReference>
<dbReference type="Proteomes" id="UP001182042">
    <property type="component" value="Unassembled WGS sequence"/>
</dbReference>
<reference evidence="3" key="1">
    <citation type="submission" date="2019-07" db="EMBL/GenBank/DDBJ databases">
        <title>Phylogenomic Reclassification of ATCC Bacillus Strains and Various Taxa within the Genus Bacillus.</title>
        <authorList>
            <person name="Riojas M.A."/>
            <person name="Frank A.M."/>
            <person name="Fenn S.L."/>
            <person name="King S."/>
            <person name="Brower S."/>
            <person name="Hazbon M.H."/>
        </authorList>
    </citation>
    <scope>NUCLEOTIDE SEQUENCE</scope>
    <source>
        <strain evidence="3">ATCC 27142</strain>
    </source>
</reference>